<accession>A0A2V5I1D0</accession>
<dbReference type="EMBL" id="KZ825524">
    <property type="protein sequence ID" value="PYI29891.1"/>
    <property type="molecule type" value="Genomic_DNA"/>
</dbReference>
<gene>
    <name evidence="2" type="ORF">BP00DRAFT_222109</name>
</gene>
<reference evidence="2 3" key="1">
    <citation type="submission" date="2018-02" db="EMBL/GenBank/DDBJ databases">
        <title>The genomes of Aspergillus section Nigri reveals drivers in fungal speciation.</title>
        <authorList>
            <consortium name="DOE Joint Genome Institute"/>
            <person name="Vesth T.C."/>
            <person name="Nybo J."/>
            <person name="Theobald S."/>
            <person name="Brandl J."/>
            <person name="Frisvad J.C."/>
            <person name="Nielsen K.F."/>
            <person name="Lyhne E.K."/>
            <person name="Kogle M.E."/>
            <person name="Kuo A."/>
            <person name="Riley R."/>
            <person name="Clum A."/>
            <person name="Nolan M."/>
            <person name="Lipzen A."/>
            <person name="Salamov A."/>
            <person name="Henrissat B."/>
            <person name="Wiebenga A."/>
            <person name="De vries R.P."/>
            <person name="Grigoriev I.V."/>
            <person name="Mortensen U.H."/>
            <person name="Andersen M.R."/>
            <person name="Baker S.E."/>
        </authorList>
    </citation>
    <scope>NUCLEOTIDE SEQUENCE [LARGE SCALE GENOMIC DNA]</scope>
    <source>
        <strain evidence="2 3">CBS 114.80</strain>
    </source>
</reference>
<keyword evidence="1" id="KW-1133">Transmembrane helix</keyword>
<organism evidence="2 3">
    <name type="scientific">Aspergillus indologenus CBS 114.80</name>
    <dbReference type="NCBI Taxonomy" id="1450541"/>
    <lineage>
        <taxon>Eukaryota</taxon>
        <taxon>Fungi</taxon>
        <taxon>Dikarya</taxon>
        <taxon>Ascomycota</taxon>
        <taxon>Pezizomycotina</taxon>
        <taxon>Eurotiomycetes</taxon>
        <taxon>Eurotiomycetidae</taxon>
        <taxon>Eurotiales</taxon>
        <taxon>Aspergillaceae</taxon>
        <taxon>Aspergillus</taxon>
        <taxon>Aspergillus subgen. Circumdati</taxon>
    </lineage>
</organism>
<dbReference type="AlphaFoldDB" id="A0A2V5I1D0"/>
<evidence type="ECO:0000313" key="3">
    <source>
        <dbReference type="Proteomes" id="UP000248817"/>
    </source>
</evidence>
<name>A0A2V5I1D0_9EURO</name>
<keyword evidence="3" id="KW-1185">Reference proteome</keyword>
<evidence type="ECO:0000313" key="2">
    <source>
        <dbReference type="EMBL" id="PYI29891.1"/>
    </source>
</evidence>
<proteinExistence type="predicted"/>
<keyword evidence="1" id="KW-0812">Transmembrane</keyword>
<keyword evidence="1" id="KW-0472">Membrane</keyword>
<sequence length="62" mass="7083">MAAPNLQYINVDESAMTHSSHATMLRSIQSWLFIWLVAIRMQLSFICGTKLLIRNKPSFMGL</sequence>
<evidence type="ECO:0000256" key="1">
    <source>
        <dbReference type="SAM" id="Phobius"/>
    </source>
</evidence>
<protein>
    <submittedName>
        <fullName evidence="2">Uncharacterized protein</fullName>
    </submittedName>
</protein>
<dbReference type="Proteomes" id="UP000248817">
    <property type="component" value="Unassembled WGS sequence"/>
</dbReference>
<feature type="transmembrane region" description="Helical" evidence="1">
    <location>
        <begin position="32"/>
        <end position="53"/>
    </location>
</feature>